<dbReference type="EMBL" id="AP031573">
    <property type="protein sequence ID" value="BFM41667.1"/>
    <property type="molecule type" value="Genomic_DNA"/>
</dbReference>
<gene>
    <name evidence="1" type="ORF">CFS9_03080</name>
</gene>
<dbReference type="Pfam" id="PF04860">
    <property type="entry name" value="Phage_portal"/>
    <property type="match status" value="1"/>
</dbReference>
<protein>
    <submittedName>
        <fullName evidence="1">Phage portal protein</fullName>
    </submittedName>
</protein>
<proteinExistence type="predicted"/>
<dbReference type="RefSeq" id="WP_369616922.1">
    <property type="nucleotide sequence ID" value="NZ_AP031573.1"/>
</dbReference>
<organism evidence="1">
    <name type="scientific">Flavobacterium sp. CFS9</name>
    <dbReference type="NCBI Taxonomy" id="3143118"/>
    <lineage>
        <taxon>Bacteria</taxon>
        <taxon>Pseudomonadati</taxon>
        <taxon>Bacteroidota</taxon>
        <taxon>Flavobacteriia</taxon>
        <taxon>Flavobacteriales</taxon>
        <taxon>Flavobacteriaceae</taxon>
        <taxon>Flavobacterium</taxon>
    </lineage>
</organism>
<dbReference type="InterPro" id="IPR006427">
    <property type="entry name" value="Portal_HK97"/>
</dbReference>
<dbReference type="NCBIfam" id="TIGR01537">
    <property type="entry name" value="portal_HK97"/>
    <property type="match status" value="1"/>
</dbReference>
<dbReference type="InterPro" id="IPR006944">
    <property type="entry name" value="Phage/GTA_portal"/>
</dbReference>
<evidence type="ECO:0000313" key="1">
    <source>
        <dbReference type="EMBL" id="BFM41667.1"/>
    </source>
</evidence>
<reference evidence="1" key="1">
    <citation type="submission" date="2024-05" db="EMBL/GenBank/DDBJ databases">
        <title>Whole-Genome Sequence of CFS9, a Potential Fish Probiotic Isolated from the Body Surface of Silurus asotus.</title>
        <authorList>
            <person name="Kojima M."/>
            <person name="Tobioka K."/>
            <person name="Yokota K."/>
            <person name="Nakatani H."/>
            <person name="Hori K."/>
            <person name="Tamaru Y."/>
            <person name="Okazaki F."/>
        </authorList>
    </citation>
    <scope>NUCLEOTIDE SEQUENCE</scope>
    <source>
        <strain evidence="1">CFS9</strain>
    </source>
</reference>
<dbReference type="AlphaFoldDB" id="A0AAT9GVZ0"/>
<accession>A0AAT9GVZ0</accession>
<sequence>MSLLDSAFDNMFAPKEQRSQSVLSGLGSFLSFGGGTASTGIKVKESLKLSAVYNAVEQISNDLAKTPFGLYQDIDGNKERLRSHSADILISSEPNYLMTPYNFKKLIGTSLPLRGNCLFKTILDNSGYPVSAEYIPWDNVFDVKLIKGELYYYVNGMADPLMSSEVLHFKQFSLNGLVGIPTITFAAMQLNLALKTQEFATMNLDNKGVRQGVISTEKVIKDKSGIIQGWRTAMAEKSADRVVVLDEGMEFNPITITPQELQIIEQQKFSIEDVARWFNIAPHKIKSLQQSTNNNIEQQSLDHVSDTIQPLVTNVEQELTKKLLTRKERSTCYFKGNMNVLLRADIKSRGEYYSKMVTSGVYNRQEVRRKEEENNGPEFLNEHLTPVNTYTEKQLENNLKMPK</sequence>
<name>A0AAT9GVZ0_9FLAO</name>